<evidence type="ECO:0000313" key="2">
    <source>
        <dbReference type="Proteomes" id="UP001056120"/>
    </source>
</evidence>
<reference evidence="2" key="1">
    <citation type="journal article" date="2022" name="Mol. Ecol. Resour.">
        <title>The genomes of chicory, endive, great burdock and yacon provide insights into Asteraceae palaeo-polyploidization history and plant inulin production.</title>
        <authorList>
            <person name="Fan W."/>
            <person name="Wang S."/>
            <person name="Wang H."/>
            <person name="Wang A."/>
            <person name="Jiang F."/>
            <person name="Liu H."/>
            <person name="Zhao H."/>
            <person name="Xu D."/>
            <person name="Zhang Y."/>
        </authorList>
    </citation>
    <scope>NUCLEOTIDE SEQUENCE [LARGE SCALE GENOMIC DNA]</scope>
    <source>
        <strain evidence="2">cv. Yunnan</strain>
    </source>
</reference>
<dbReference type="EMBL" id="CM042023">
    <property type="protein sequence ID" value="KAI3812842.1"/>
    <property type="molecule type" value="Genomic_DNA"/>
</dbReference>
<reference evidence="1 2" key="2">
    <citation type="journal article" date="2022" name="Mol. Ecol. Resour.">
        <title>The genomes of chicory, endive, great burdock and yacon provide insights into Asteraceae paleo-polyploidization history and plant inulin production.</title>
        <authorList>
            <person name="Fan W."/>
            <person name="Wang S."/>
            <person name="Wang H."/>
            <person name="Wang A."/>
            <person name="Jiang F."/>
            <person name="Liu H."/>
            <person name="Zhao H."/>
            <person name="Xu D."/>
            <person name="Zhang Y."/>
        </authorList>
    </citation>
    <scope>NUCLEOTIDE SEQUENCE [LARGE SCALE GENOMIC DNA]</scope>
    <source>
        <strain evidence="2">cv. Yunnan</strain>
        <tissue evidence="1">Leaves</tissue>
    </source>
</reference>
<gene>
    <name evidence="1" type="ORF">L1987_17554</name>
</gene>
<keyword evidence="2" id="KW-1185">Reference proteome</keyword>
<sequence>MELFMLPISITASIVGLITGSVGLGFWVAGDVLSYSLRMIGLTRYPESSISESATTSEAIDFLSEFEIQYGKMHPDFVPESFTDAVQREFKPLLVYLHAPDHPDTPSFCKETLCSEALSAFLNENFVAWGDSITANEGFKLSKSLNASRFPFWAVIMAATGQSISLLRQSKEDQNQLEKEAESARFCEEKALSLGPEPEKGPNVTQVLVRLPNGERKGRRFHCNATLQSVYDFVDSSGYLEVGSYTLVTFFPRVLYGEDELSSTLEELGLYPQANLVELNS</sequence>
<protein>
    <submittedName>
        <fullName evidence="1">Uncharacterized protein</fullName>
    </submittedName>
</protein>
<proteinExistence type="predicted"/>
<dbReference type="Proteomes" id="UP001056120">
    <property type="component" value="Linkage Group LG06"/>
</dbReference>
<name>A0ACB9IXM0_9ASTR</name>
<evidence type="ECO:0000313" key="1">
    <source>
        <dbReference type="EMBL" id="KAI3812842.1"/>
    </source>
</evidence>
<accession>A0ACB9IXM0</accession>
<comment type="caution">
    <text evidence="1">The sequence shown here is derived from an EMBL/GenBank/DDBJ whole genome shotgun (WGS) entry which is preliminary data.</text>
</comment>
<organism evidence="1 2">
    <name type="scientific">Smallanthus sonchifolius</name>
    <dbReference type="NCBI Taxonomy" id="185202"/>
    <lineage>
        <taxon>Eukaryota</taxon>
        <taxon>Viridiplantae</taxon>
        <taxon>Streptophyta</taxon>
        <taxon>Embryophyta</taxon>
        <taxon>Tracheophyta</taxon>
        <taxon>Spermatophyta</taxon>
        <taxon>Magnoliopsida</taxon>
        <taxon>eudicotyledons</taxon>
        <taxon>Gunneridae</taxon>
        <taxon>Pentapetalae</taxon>
        <taxon>asterids</taxon>
        <taxon>campanulids</taxon>
        <taxon>Asterales</taxon>
        <taxon>Asteraceae</taxon>
        <taxon>Asteroideae</taxon>
        <taxon>Heliantheae alliance</taxon>
        <taxon>Millerieae</taxon>
        <taxon>Smallanthus</taxon>
    </lineage>
</organism>